<feature type="transmembrane region" description="Helical" evidence="1">
    <location>
        <begin position="74"/>
        <end position="92"/>
    </location>
</feature>
<keyword evidence="1" id="KW-1133">Transmembrane helix</keyword>
<dbReference type="AlphaFoldDB" id="A0A1E3RCQ3"/>
<comment type="caution">
    <text evidence="2">The sequence shown here is derived from an EMBL/GenBank/DDBJ whole genome shotgun (WGS) entry which is preliminary data.</text>
</comment>
<protein>
    <recommendedName>
        <fullName evidence="4">Integral membrane protein</fullName>
    </recommendedName>
</protein>
<dbReference type="OrthoDB" id="4350592at2"/>
<feature type="transmembrane region" description="Helical" evidence="1">
    <location>
        <begin position="49"/>
        <end position="67"/>
    </location>
</feature>
<feature type="transmembrane region" description="Helical" evidence="1">
    <location>
        <begin position="12"/>
        <end position="37"/>
    </location>
</feature>
<evidence type="ECO:0000256" key="1">
    <source>
        <dbReference type="SAM" id="Phobius"/>
    </source>
</evidence>
<reference evidence="3" key="1">
    <citation type="submission" date="2016-09" db="EMBL/GenBank/DDBJ databases">
        <authorList>
            <person name="Greninger A.L."/>
            <person name="Jerome K.R."/>
            <person name="Mcnair B."/>
            <person name="Wallis C."/>
            <person name="Fang F."/>
        </authorList>
    </citation>
    <scope>NUCLEOTIDE SEQUENCE [LARGE SCALE GENOMIC DNA]</scope>
    <source>
        <strain evidence="3">M6</strain>
    </source>
</reference>
<sequence>MIVPSPTTVRQAAVLVAAEGVAALIAALVYVVSGFGAAEVDGLNKYGTALWFAIMGAGVLAAGWALWTGRRWGRGIAVFVQLLLLPVAWYMGPGSQQWLYAVPIAVVAVATLVLLFSPATVEWLGVRDDAQGSSEASADNSGPDTR</sequence>
<accession>A0A1E3RCQ3</accession>
<dbReference type="Proteomes" id="UP000094053">
    <property type="component" value="Unassembled WGS sequence"/>
</dbReference>
<dbReference type="EMBL" id="MIHA01000020">
    <property type="protein sequence ID" value="ODQ87663.1"/>
    <property type="molecule type" value="Genomic_DNA"/>
</dbReference>
<dbReference type="STRING" id="1776.BHQ18_22935"/>
<evidence type="ECO:0000313" key="3">
    <source>
        <dbReference type="Proteomes" id="UP000094053"/>
    </source>
</evidence>
<gene>
    <name evidence="2" type="ORF">BHQ18_22935</name>
</gene>
<feature type="transmembrane region" description="Helical" evidence="1">
    <location>
        <begin position="98"/>
        <end position="117"/>
    </location>
</feature>
<keyword evidence="1" id="KW-0812">Transmembrane</keyword>
<evidence type="ECO:0008006" key="4">
    <source>
        <dbReference type="Google" id="ProtNLM"/>
    </source>
</evidence>
<evidence type="ECO:0000313" key="2">
    <source>
        <dbReference type="EMBL" id="ODQ87663.1"/>
    </source>
</evidence>
<dbReference type="RefSeq" id="WP_069415944.1">
    <property type="nucleotide sequence ID" value="NZ_JACKUL010000020.1"/>
</dbReference>
<proteinExistence type="predicted"/>
<name>A0A1E3RCQ3_MYCFV</name>
<keyword evidence="1" id="KW-0472">Membrane</keyword>
<keyword evidence="3" id="KW-1185">Reference proteome</keyword>
<organism evidence="2 3">
    <name type="scientific">Mycolicibacterium flavescens</name>
    <name type="common">Mycobacterium flavescens</name>
    <dbReference type="NCBI Taxonomy" id="1776"/>
    <lineage>
        <taxon>Bacteria</taxon>
        <taxon>Bacillati</taxon>
        <taxon>Actinomycetota</taxon>
        <taxon>Actinomycetes</taxon>
        <taxon>Mycobacteriales</taxon>
        <taxon>Mycobacteriaceae</taxon>
        <taxon>Mycolicibacterium</taxon>
    </lineage>
</organism>